<dbReference type="Gene3D" id="2.40.50.90">
    <property type="match status" value="1"/>
</dbReference>
<evidence type="ECO:0000259" key="1">
    <source>
        <dbReference type="Pfam" id="PF00565"/>
    </source>
</evidence>
<dbReference type="SUPFAM" id="SSF50199">
    <property type="entry name" value="Staphylococcal nuclease"/>
    <property type="match status" value="1"/>
</dbReference>
<dbReference type="RefSeq" id="WP_344592783.1">
    <property type="nucleotide sequence ID" value="NZ_BAAARW010000020.1"/>
</dbReference>
<sequence length="286" mass="32278">MVTFDFPRTDRAAASRVLVDHSDGDTSVIEQPIRMVSVDTPEKAAYAGKPSTAQPKLDRCRARLADGTFDQLIPDGLREHLLDRLTPDAAARHIAAAERATAHFQILRERRLTRPDGRIRRVAVVPTGELIDRYGRMLAYLAPWFAGGDTDPLPPRDHPDRRTLNLDMVAAGWGAMFLIYPSIPRDSDLKLLLDEADAAWTQKRGMWDEFGEDLLLGYEYRACIKLGVAALDDPEAAVEDAYQRICVDLDGLRVLGLFDYHLASPSRRLWIWEKDFDQAREDLKLP</sequence>
<gene>
    <name evidence="2" type="ORF">GCM10010191_55470</name>
</gene>
<evidence type="ECO:0000313" key="3">
    <source>
        <dbReference type="Proteomes" id="UP001501231"/>
    </source>
</evidence>
<evidence type="ECO:0000313" key="2">
    <source>
        <dbReference type="EMBL" id="GAA2434017.1"/>
    </source>
</evidence>
<dbReference type="InterPro" id="IPR016071">
    <property type="entry name" value="Staphylococal_nuclease_OB-fold"/>
</dbReference>
<organism evidence="2 3">
    <name type="scientific">Actinomadura vinacea</name>
    <dbReference type="NCBI Taxonomy" id="115336"/>
    <lineage>
        <taxon>Bacteria</taxon>
        <taxon>Bacillati</taxon>
        <taxon>Actinomycetota</taxon>
        <taxon>Actinomycetes</taxon>
        <taxon>Streptosporangiales</taxon>
        <taxon>Thermomonosporaceae</taxon>
        <taxon>Actinomadura</taxon>
    </lineage>
</organism>
<protein>
    <recommendedName>
        <fullName evidence="1">TNase-like domain-containing protein</fullName>
    </recommendedName>
</protein>
<comment type="caution">
    <text evidence="2">The sequence shown here is derived from an EMBL/GenBank/DDBJ whole genome shotgun (WGS) entry which is preliminary data.</text>
</comment>
<reference evidence="3" key="1">
    <citation type="journal article" date="2019" name="Int. J. Syst. Evol. Microbiol.">
        <title>The Global Catalogue of Microorganisms (GCM) 10K type strain sequencing project: providing services to taxonomists for standard genome sequencing and annotation.</title>
        <authorList>
            <consortium name="The Broad Institute Genomics Platform"/>
            <consortium name="The Broad Institute Genome Sequencing Center for Infectious Disease"/>
            <person name="Wu L."/>
            <person name="Ma J."/>
        </authorList>
    </citation>
    <scope>NUCLEOTIDE SEQUENCE [LARGE SCALE GENOMIC DNA]</scope>
    <source>
        <strain evidence="3">JCM 3325</strain>
    </source>
</reference>
<accession>A0ABN3JLG6</accession>
<name>A0ABN3JLG6_9ACTN</name>
<dbReference type="InterPro" id="IPR035437">
    <property type="entry name" value="SNase_OB-fold_sf"/>
</dbReference>
<feature type="domain" description="TNase-like" evidence="1">
    <location>
        <begin position="124"/>
        <end position="208"/>
    </location>
</feature>
<proteinExistence type="predicted"/>
<dbReference type="EMBL" id="BAAARW010000020">
    <property type="protein sequence ID" value="GAA2434017.1"/>
    <property type="molecule type" value="Genomic_DNA"/>
</dbReference>
<dbReference type="Pfam" id="PF00565">
    <property type="entry name" value="SNase"/>
    <property type="match status" value="1"/>
</dbReference>
<keyword evidence="3" id="KW-1185">Reference proteome</keyword>
<dbReference type="Proteomes" id="UP001501231">
    <property type="component" value="Unassembled WGS sequence"/>
</dbReference>